<reference evidence="1" key="2">
    <citation type="submission" date="2014-07" db="EMBL/GenBank/DDBJ databases">
        <authorList>
            <person name="Hull J."/>
        </authorList>
    </citation>
    <scope>NUCLEOTIDE SEQUENCE</scope>
</reference>
<gene>
    <name evidence="1" type="primary">CLN1_0</name>
    <name evidence="1" type="ORF">CM83_45285</name>
</gene>
<organism evidence="1">
    <name type="scientific">Lygus hesperus</name>
    <name type="common">Western plant bug</name>
    <dbReference type="NCBI Taxonomy" id="30085"/>
    <lineage>
        <taxon>Eukaryota</taxon>
        <taxon>Metazoa</taxon>
        <taxon>Ecdysozoa</taxon>
        <taxon>Arthropoda</taxon>
        <taxon>Hexapoda</taxon>
        <taxon>Insecta</taxon>
        <taxon>Pterygota</taxon>
        <taxon>Neoptera</taxon>
        <taxon>Paraneoptera</taxon>
        <taxon>Hemiptera</taxon>
        <taxon>Heteroptera</taxon>
        <taxon>Panheteroptera</taxon>
        <taxon>Cimicomorpha</taxon>
        <taxon>Miridae</taxon>
        <taxon>Mirini</taxon>
        <taxon>Lygus</taxon>
    </lineage>
</organism>
<accession>A0A0A9XF43</accession>
<evidence type="ECO:0000313" key="2">
    <source>
        <dbReference type="EMBL" id="JAG57841.1"/>
    </source>
</evidence>
<dbReference type="AlphaFoldDB" id="A0A0A9XF43"/>
<protein>
    <submittedName>
        <fullName evidence="1">Biogenesis of lysosome-related organelles complex 1 subunit CNL1</fullName>
    </submittedName>
</protein>
<sequence>MILADSGCLKLLVVNQGFPEAHVNLLRRQYNWCNPHQDRVHYHQQPQPFCPAVRYFNPSAPNVTKEDRAQYLKYMRRRWCRRHNADRDIMHGGTPRGIRQDRPAGGVRRKLQDYFDRPDVYNDYLRNRQRTSCQVANTARVVPACHSKSYRPRI</sequence>
<name>A0A0A9XF43_LYGHE</name>
<dbReference type="EMBL" id="GBHO01027909">
    <property type="protein sequence ID" value="JAG15695.1"/>
    <property type="molecule type" value="Transcribed_RNA"/>
</dbReference>
<evidence type="ECO:0000313" key="1">
    <source>
        <dbReference type="EMBL" id="JAG15695.1"/>
    </source>
</evidence>
<dbReference type="EMBL" id="GBRD01007980">
    <property type="protein sequence ID" value="JAG57841.1"/>
    <property type="molecule type" value="Transcribed_RNA"/>
</dbReference>
<proteinExistence type="predicted"/>
<reference evidence="1" key="1">
    <citation type="journal article" date="2014" name="PLoS ONE">
        <title>Transcriptome-Based Identification of ABC Transporters in the Western Tarnished Plant Bug Lygus hesperus.</title>
        <authorList>
            <person name="Hull J.J."/>
            <person name="Chaney K."/>
            <person name="Geib S.M."/>
            <person name="Fabrick J.A."/>
            <person name="Brent C.S."/>
            <person name="Walsh D."/>
            <person name="Lavine L.C."/>
        </authorList>
    </citation>
    <scope>NUCLEOTIDE SEQUENCE</scope>
</reference>
<reference evidence="2" key="3">
    <citation type="submission" date="2014-09" db="EMBL/GenBank/DDBJ databases">
        <authorList>
            <person name="Magalhaes I.L.F."/>
            <person name="Oliveira U."/>
            <person name="Santos F.R."/>
            <person name="Vidigal T.H.D.A."/>
            <person name="Brescovit A.D."/>
            <person name="Santos A.J."/>
        </authorList>
    </citation>
    <scope>NUCLEOTIDE SEQUENCE</scope>
</reference>